<evidence type="ECO:0000313" key="2">
    <source>
        <dbReference type="EMBL" id="KAL0266277.1"/>
    </source>
</evidence>
<feature type="region of interest" description="Disordered" evidence="1">
    <location>
        <begin position="1"/>
        <end position="23"/>
    </location>
</feature>
<feature type="region of interest" description="Disordered" evidence="1">
    <location>
        <begin position="118"/>
        <end position="144"/>
    </location>
</feature>
<name>A0AAW2H993_9NEOP</name>
<feature type="compositionally biased region" description="Basic and acidic residues" evidence="1">
    <location>
        <begin position="12"/>
        <end position="23"/>
    </location>
</feature>
<protein>
    <submittedName>
        <fullName evidence="2">Uncharacterized protein</fullName>
    </submittedName>
</protein>
<dbReference type="AlphaFoldDB" id="A0AAW2H993"/>
<comment type="caution">
    <text evidence="2">The sequence shown here is derived from an EMBL/GenBank/DDBJ whole genome shotgun (WGS) entry which is preliminary data.</text>
</comment>
<dbReference type="EMBL" id="JARGDH010000005">
    <property type="protein sequence ID" value="KAL0266277.1"/>
    <property type="molecule type" value="Genomic_DNA"/>
</dbReference>
<proteinExistence type="predicted"/>
<evidence type="ECO:0000256" key="1">
    <source>
        <dbReference type="SAM" id="MobiDB-lite"/>
    </source>
</evidence>
<organism evidence="2">
    <name type="scientific">Menopon gallinae</name>
    <name type="common">poultry shaft louse</name>
    <dbReference type="NCBI Taxonomy" id="328185"/>
    <lineage>
        <taxon>Eukaryota</taxon>
        <taxon>Metazoa</taxon>
        <taxon>Ecdysozoa</taxon>
        <taxon>Arthropoda</taxon>
        <taxon>Hexapoda</taxon>
        <taxon>Insecta</taxon>
        <taxon>Pterygota</taxon>
        <taxon>Neoptera</taxon>
        <taxon>Paraneoptera</taxon>
        <taxon>Psocodea</taxon>
        <taxon>Troctomorpha</taxon>
        <taxon>Phthiraptera</taxon>
        <taxon>Amblycera</taxon>
        <taxon>Menoponidae</taxon>
        <taxon>Menopon</taxon>
    </lineage>
</organism>
<accession>A0AAW2H993</accession>
<reference evidence="2" key="1">
    <citation type="journal article" date="2024" name="Gigascience">
        <title>Chromosome-level genome of the poultry shaft louse Menopon gallinae provides insight into the host-switching and adaptive evolution of parasitic lice.</title>
        <authorList>
            <person name="Xu Y."/>
            <person name="Ma L."/>
            <person name="Liu S."/>
            <person name="Liang Y."/>
            <person name="Liu Q."/>
            <person name="He Z."/>
            <person name="Tian L."/>
            <person name="Duan Y."/>
            <person name="Cai W."/>
            <person name="Li H."/>
            <person name="Song F."/>
        </authorList>
    </citation>
    <scope>NUCLEOTIDE SEQUENCE</scope>
    <source>
        <strain evidence="2">Cailab_2023a</strain>
    </source>
</reference>
<gene>
    <name evidence="2" type="ORF">PYX00_008869</name>
</gene>
<sequence length="279" mass="31166">MECYIGKVETPNGERENRENSRDFTVDLERAKTSEGKAATVDLSRTRRRCRKKSGTRLGTPDSEVVRGWSGACPAEAKSATRTAESTDVGKIAVPENTDLEYRGGDVERMPLNSFRSCTQEEREQEVEVPTGSEEGQERQVPNRLVKRNSEMNGKSKFFIFIIAFSVIPSTESIPAKKVIFYSTREDMPPNVHYILEVDETKKHREKELSDTIKLSCVPARKAETGKPEGEEAYVGGPEKCVKKSEIITAPSRTNGGGGDCSGRKRRKDLNGLCRKVWD</sequence>